<keyword evidence="11" id="KW-1185">Reference proteome</keyword>
<proteinExistence type="inferred from homology"/>
<feature type="transmembrane region" description="Helical" evidence="8">
    <location>
        <begin position="486"/>
        <end position="502"/>
    </location>
</feature>
<comment type="similarity">
    <text evidence="2">Belongs to the major facilitator superfamily. Sugar transporter (TC 2.A.1.1) family.</text>
</comment>
<accession>A0A2P6VMK1</accession>
<feature type="transmembrane region" description="Helical" evidence="8">
    <location>
        <begin position="455"/>
        <end position="474"/>
    </location>
</feature>
<dbReference type="InterPro" id="IPR005828">
    <property type="entry name" value="MFS_sugar_transport-like"/>
</dbReference>
<comment type="caution">
    <text evidence="10">The sequence shown here is derived from an EMBL/GenBank/DDBJ whole genome shotgun (WGS) entry which is preliminary data.</text>
</comment>
<feature type="transmembrane region" description="Helical" evidence="8">
    <location>
        <begin position="47"/>
        <end position="66"/>
    </location>
</feature>
<feature type="transmembrane region" description="Helical" evidence="8">
    <location>
        <begin position="103"/>
        <end position="124"/>
    </location>
</feature>
<keyword evidence="3" id="KW-0813">Transport</keyword>
<evidence type="ECO:0000259" key="9">
    <source>
        <dbReference type="PROSITE" id="PS50850"/>
    </source>
</evidence>
<feature type="transmembrane region" description="Helical" evidence="8">
    <location>
        <begin position="430"/>
        <end position="449"/>
    </location>
</feature>
<dbReference type="PANTHER" id="PTHR48020:SF12">
    <property type="entry name" value="PROTON MYO-INOSITOL COTRANSPORTER"/>
    <property type="match status" value="1"/>
</dbReference>
<dbReference type="STRING" id="554055.A0A2P6VMK1"/>
<keyword evidence="4 8" id="KW-0812">Transmembrane</keyword>
<feature type="transmembrane region" description="Helical" evidence="8">
    <location>
        <begin position="387"/>
        <end position="410"/>
    </location>
</feature>
<feature type="region of interest" description="Disordered" evidence="7">
    <location>
        <begin position="592"/>
        <end position="646"/>
    </location>
</feature>
<evidence type="ECO:0000256" key="7">
    <source>
        <dbReference type="SAM" id="MobiDB-lite"/>
    </source>
</evidence>
<feature type="transmembrane region" description="Helical" evidence="8">
    <location>
        <begin position="174"/>
        <end position="196"/>
    </location>
</feature>
<organism evidence="10 11">
    <name type="scientific">Micractinium conductrix</name>
    <dbReference type="NCBI Taxonomy" id="554055"/>
    <lineage>
        <taxon>Eukaryota</taxon>
        <taxon>Viridiplantae</taxon>
        <taxon>Chlorophyta</taxon>
        <taxon>core chlorophytes</taxon>
        <taxon>Trebouxiophyceae</taxon>
        <taxon>Chlorellales</taxon>
        <taxon>Chlorellaceae</taxon>
        <taxon>Chlorella clade</taxon>
        <taxon>Micractinium</taxon>
    </lineage>
</organism>
<dbReference type="EMBL" id="LHPF02000002">
    <property type="protein sequence ID" value="PSC75287.1"/>
    <property type="molecule type" value="Genomic_DNA"/>
</dbReference>
<feature type="compositionally biased region" description="Low complexity" evidence="7">
    <location>
        <begin position="601"/>
        <end position="624"/>
    </location>
</feature>
<feature type="compositionally biased region" description="Acidic residues" evidence="7">
    <location>
        <begin position="625"/>
        <end position="642"/>
    </location>
</feature>
<evidence type="ECO:0000313" key="11">
    <source>
        <dbReference type="Proteomes" id="UP000239649"/>
    </source>
</evidence>
<dbReference type="Gene3D" id="1.20.1250.20">
    <property type="entry name" value="MFS general substrate transporter like domains"/>
    <property type="match status" value="1"/>
</dbReference>
<dbReference type="PROSITE" id="PS00216">
    <property type="entry name" value="SUGAR_TRANSPORT_1"/>
    <property type="match status" value="1"/>
</dbReference>
<feature type="transmembrane region" description="Helical" evidence="8">
    <location>
        <begin position="136"/>
        <end position="154"/>
    </location>
</feature>
<feature type="transmembrane region" description="Helical" evidence="8">
    <location>
        <begin position="78"/>
        <end position="97"/>
    </location>
</feature>
<name>A0A2P6VMK1_9CHLO</name>
<evidence type="ECO:0000256" key="4">
    <source>
        <dbReference type="ARBA" id="ARBA00022692"/>
    </source>
</evidence>
<feature type="transmembrane region" description="Helical" evidence="8">
    <location>
        <begin position="355"/>
        <end position="375"/>
    </location>
</feature>
<dbReference type="InterPro" id="IPR003663">
    <property type="entry name" value="Sugar/inositol_transpt"/>
</dbReference>
<dbReference type="InterPro" id="IPR020846">
    <property type="entry name" value="MFS_dom"/>
</dbReference>
<dbReference type="InterPro" id="IPR005829">
    <property type="entry name" value="Sugar_transporter_CS"/>
</dbReference>
<dbReference type="GO" id="GO:0022857">
    <property type="term" value="F:transmembrane transporter activity"/>
    <property type="evidence" value="ECO:0007669"/>
    <property type="project" value="InterPro"/>
</dbReference>
<feature type="transmembrane region" description="Helical" evidence="8">
    <location>
        <begin position="291"/>
        <end position="315"/>
    </location>
</feature>
<feature type="domain" description="Major facilitator superfamily (MFS) profile" evidence="9">
    <location>
        <begin position="12"/>
        <end position="477"/>
    </location>
</feature>
<evidence type="ECO:0000256" key="5">
    <source>
        <dbReference type="ARBA" id="ARBA00022989"/>
    </source>
</evidence>
<keyword evidence="6 8" id="KW-0472">Membrane</keyword>
<dbReference type="AlphaFoldDB" id="A0A2P6VMK1"/>
<feature type="transmembrane region" description="Helical" evidence="8">
    <location>
        <begin position="327"/>
        <end position="348"/>
    </location>
</feature>
<evidence type="ECO:0000256" key="3">
    <source>
        <dbReference type="ARBA" id="ARBA00022448"/>
    </source>
</evidence>
<feature type="region of interest" description="Disordered" evidence="7">
    <location>
        <begin position="247"/>
        <end position="272"/>
    </location>
</feature>
<dbReference type="InterPro" id="IPR036259">
    <property type="entry name" value="MFS_trans_sf"/>
</dbReference>
<dbReference type="Pfam" id="PF00083">
    <property type="entry name" value="Sugar_tr"/>
    <property type="match status" value="1"/>
</dbReference>
<evidence type="ECO:0000256" key="2">
    <source>
        <dbReference type="ARBA" id="ARBA00010992"/>
    </source>
</evidence>
<gene>
    <name evidence="10" type="ORF">C2E20_1657</name>
</gene>
<dbReference type="InterPro" id="IPR036047">
    <property type="entry name" value="F-box-like_dom_sf"/>
</dbReference>
<dbReference type="InterPro" id="IPR050814">
    <property type="entry name" value="Myo-inositol_Transporter"/>
</dbReference>
<reference evidence="10 11" key="1">
    <citation type="journal article" date="2018" name="Plant J.">
        <title>Genome sequences of Chlorella sorokiniana UTEX 1602 and Micractinium conductrix SAG 241.80: implications to maltose excretion by a green alga.</title>
        <authorList>
            <person name="Arriola M.B."/>
            <person name="Velmurugan N."/>
            <person name="Zhang Y."/>
            <person name="Plunkett M.H."/>
            <person name="Hondzo H."/>
            <person name="Barney B.M."/>
        </authorList>
    </citation>
    <scope>NUCLEOTIDE SEQUENCE [LARGE SCALE GENOMIC DNA]</scope>
    <source>
        <strain evidence="10 11">SAG 241.80</strain>
    </source>
</reference>
<dbReference type="PROSITE" id="PS50850">
    <property type="entry name" value="MFS"/>
    <property type="match status" value="1"/>
</dbReference>
<dbReference type="OrthoDB" id="6612291at2759"/>
<keyword evidence="5 8" id="KW-1133">Transmembrane helix</keyword>
<dbReference type="GO" id="GO:0016020">
    <property type="term" value="C:membrane"/>
    <property type="evidence" value="ECO:0007669"/>
    <property type="project" value="UniProtKB-SubCell"/>
</dbReference>
<dbReference type="PRINTS" id="PR00171">
    <property type="entry name" value="SUGRTRNSPORT"/>
</dbReference>
<dbReference type="PANTHER" id="PTHR48020">
    <property type="entry name" value="PROTON MYO-INOSITOL COTRANSPORTER"/>
    <property type="match status" value="1"/>
</dbReference>
<evidence type="ECO:0000256" key="6">
    <source>
        <dbReference type="ARBA" id="ARBA00023136"/>
    </source>
</evidence>
<comment type="subcellular location">
    <subcellularLocation>
        <location evidence="1">Membrane</location>
        <topology evidence="1">Multi-pass membrane protein</topology>
    </subcellularLocation>
</comment>
<evidence type="ECO:0000256" key="8">
    <source>
        <dbReference type="SAM" id="Phobius"/>
    </source>
</evidence>
<dbReference type="SUPFAM" id="SSF103473">
    <property type="entry name" value="MFS general substrate transporter"/>
    <property type="match status" value="1"/>
</dbReference>
<protein>
    <submittedName>
        <fullName evidence="10">Plastidic glucose transporter 4-like isoform</fullName>
    </submittedName>
</protein>
<sequence length="720" mass="73615">MWSHYPALLWLSSGAALLGSVQFGFHIGVLNTCESYVEDGVGAGSGHGASLVAFLLVGATAGSLVAGRAADWLGPRTAAILNNLLLLAGAGGAAVAPNLPALLAARGAAGLGCGAASVLVPRYVAEIAPVGIRGALGTLNQVCINVGILAAYLLGLPYSLGPASVALLGREVDWWRIMFAAGMGPALLQAAALALCPESPAWLLRRGSPGAAATALRRLHGAAFRPQDYGHKVQAAAQAQAGHSGAADAEEPLLTGSDDGGEGGAGGAGGQPAEAQQLGWGALGLKRYRRVMILAVALPLAQQASGINTVMFYSTQVFQQAGLQSPIVGSIAVGLTNLAFTLVAAVLMDRAGRRPLLLTSFAGMGACLAAFSAVLLLPTPHSLEGPASLGCLIGYITFFALGAGPIPWLYMPEILPQEVMGPAQALCTALNWSGNLLVSATFPAVLAVLGISGSYLVYAALNAGAWMFMFRYMVETKQQPVERIRALLVGDVLACSCVAAAADPPLGIADLPLPALLAVVTARGFTVADLVNAASTCKAWSRVLAVDDVWRALALAQFLPGLGAGVLPGCSSWRDRYRQLGCLGFFGSPSGDAEQAGGGEEPASGSVAESEAVAAPQQGAAAGGDEAEEEAEEDSEVEEDAEEKTYRERADRFVLYRLSTPGHPVSGVRSVSCNSIGGTFMTAHAAVTAGGDLLLWPGLIPIYPFGPERHAAQQPMPGAT</sequence>
<evidence type="ECO:0000256" key="1">
    <source>
        <dbReference type="ARBA" id="ARBA00004141"/>
    </source>
</evidence>
<dbReference type="Proteomes" id="UP000239649">
    <property type="component" value="Unassembled WGS sequence"/>
</dbReference>
<dbReference type="SUPFAM" id="SSF81383">
    <property type="entry name" value="F-box domain"/>
    <property type="match status" value="1"/>
</dbReference>
<evidence type="ECO:0000313" key="10">
    <source>
        <dbReference type="EMBL" id="PSC75287.1"/>
    </source>
</evidence>